<dbReference type="AlphaFoldDB" id="E0Y0V7"/>
<organism evidence="1">
    <name type="scientific">uncultured Sphingobacterium sp. EB080_L08E11</name>
    <dbReference type="NCBI Taxonomy" id="710992"/>
    <lineage>
        <taxon>Bacteria</taxon>
        <taxon>Pseudomonadati</taxon>
        <taxon>Bacteroidota</taxon>
        <taxon>Sphingobacteriia</taxon>
        <taxon>Sphingobacteriales</taxon>
        <taxon>Sphingobacteriaceae</taxon>
        <taxon>Sphingobacterium</taxon>
        <taxon>environmental samples</taxon>
    </lineage>
</organism>
<reference evidence="1" key="1">
    <citation type="journal article" date="2011" name="Environ. Microbiol.">
        <title>Time-series analyses of Monterey Bay coastal microbial picoplankton using a 'genome proxy' microarray.</title>
        <authorList>
            <person name="Rich V.I."/>
            <person name="Pham V.D."/>
            <person name="Eppley J."/>
            <person name="Shi Y."/>
            <person name="DeLong E.F."/>
        </authorList>
    </citation>
    <scope>NUCLEOTIDE SEQUENCE</scope>
</reference>
<dbReference type="EMBL" id="GU474939">
    <property type="protein sequence ID" value="ADI20298.1"/>
    <property type="molecule type" value="Genomic_DNA"/>
</dbReference>
<sequence>MKTLIFTFLGLIPFLSYGQAEELKQRTALFLEEQSESFKVKELNGNEPDYGVLPETQFNHHSYFQLKQLEREVNELGNSVKPKYHLSTYAYEDEEELKYALKFWFKEFVGGKRITPGRDYRTVDHISPGIIIIEKNYIAVLTLSCYSTDIEEFRDWRSSMLGVFGGPNAMVVELGCNGPIEWTKNAPDPKDPSWRR</sequence>
<proteinExistence type="predicted"/>
<name>E0Y0V7_9SPHI</name>
<protein>
    <submittedName>
        <fullName evidence="1">Uncharacterized protein</fullName>
    </submittedName>
</protein>
<evidence type="ECO:0000313" key="1">
    <source>
        <dbReference type="EMBL" id="ADI20298.1"/>
    </source>
</evidence>
<accession>E0Y0V7</accession>